<dbReference type="EnsemblPlants" id="AVESA.00010b.r2.7DG1353880.1">
    <property type="protein sequence ID" value="AVESA.00010b.r2.7DG1353880.1.CDS"/>
    <property type="gene ID" value="AVESA.00010b.r2.7DG1353880"/>
</dbReference>
<reference evidence="1" key="1">
    <citation type="submission" date="2021-05" db="EMBL/GenBank/DDBJ databases">
        <authorList>
            <person name="Scholz U."/>
            <person name="Mascher M."/>
            <person name="Fiebig A."/>
        </authorList>
    </citation>
    <scope>NUCLEOTIDE SEQUENCE [LARGE SCALE GENOMIC DNA]</scope>
</reference>
<evidence type="ECO:0000313" key="1">
    <source>
        <dbReference type="EnsemblPlants" id="AVESA.00010b.r2.7DG1353880.1.CDS"/>
    </source>
</evidence>
<protein>
    <submittedName>
        <fullName evidence="1">Uncharacterized protein</fullName>
    </submittedName>
</protein>
<evidence type="ECO:0000313" key="2">
    <source>
        <dbReference type="Proteomes" id="UP001732700"/>
    </source>
</evidence>
<organism evidence="1 2">
    <name type="scientific">Avena sativa</name>
    <name type="common">Oat</name>
    <dbReference type="NCBI Taxonomy" id="4498"/>
    <lineage>
        <taxon>Eukaryota</taxon>
        <taxon>Viridiplantae</taxon>
        <taxon>Streptophyta</taxon>
        <taxon>Embryophyta</taxon>
        <taxon>Tracheophyta</taxon>
        <taxon>Spermatophyta</taxon>
        <taxon>Magnoliopsida</taxon>
        <taxon>Liliopsida</taxon>
        <taxon>Poales</taxon>
        <taxon>Poaceae</taxon>
        <taxon>BOP clade</taxon>
        <taxon>Pooideae</taxon>
        <taxon>Poodae</taxon>
        <taxon>Poeae</taxon>
        <taxon>Poeae Chloroplast Group 1 (Aveneae type)</taxon>
        <taxon>Aveninae</taxon>
        <taxon>Avena</taxon>
    </lineage>
</organism>
<accession>A0ACD6A8A1</accession>
<name>A0ACD6A8A1_AVESA</name>
<reference evidence="1" key="2">
    <citation type="submission" date="2025-09" db="UniProtKB">
        <authorList>
            <consortium name="EnsemblPlants"/>
        </authorList>
    </citation>
    <scope>IDENTIFICATION</scope>
</reference>
<sequence length="367" mass="40533">MVAQANAQLPPPPPLLGWAPAITMEVGMELVHLQHGWAPWPGSPSPTSPASGAPCRCVGPPSPAPLCGRKGRQRETRNSWVRQRLGRFGLAGLRSVHRSIPPQRMANRASVPKFGAWDGDNAGYTVYFEKVRENKGATAPPLRRPFNPNDPEEDAPPRLIITPAASNRPTSSSGGHRATQQHHYHLHHRAGSLASDPGGGSQPQSKFAPPPQYYQRPQPSLQNHSPTRQHGGEYGHGHHPRQGGHHGSDHGHGQHHRQAGHHQKPHEQRHQQQKSTPHKGGQGPRRPVAVPKFGAWDEQSAAAQGFTVQFERVKRDREVARGAPPGVPRRRMPSPESYAHHRRSRHAPTPFYSKMFGCFLQHPHTRD</sequence>
<proteinExistence type="predicted"/>
<dbReference type="Proteomes" id="UP001732700">
    <property type="component" value="Chromosome 7D"/>
</dbReference>
<keyword evidence="2" id="KW-1185">Reference proteome</keyword>